<reference evidence="8 9" key="1">
    <citation type="journal article" date="2023" name="J. Phycol.">
        <title>Chrysosporum ovalisporum is synonymous with the true-branching cyanobacterium Umezakia natans (Nostocales/Aphanizomenonaceae).</title>
        <authorList>
            <person name="McGregor G.B."/>
            <person name="Sendall B.C."/>
            <person name="Niiyama Y."/>
            <person name="Tuji A."/>
            <person name="Willis A."/>
        </authorList>
    </citation>
    <scope>NUCLEOTIDE SEQUENCE [LARGE SCALE GENOMIC DNA]</scope>
    <source>
        <strain evidence="8 9">FSS-62</strain>
    </source>
</reference>
<name>A0AA43H2S4_9CYAN</name>
<keyword evidence="3 6" id="KW-0812">Transmembrane</keyword>
<evidence type="ECO:0000256" key="5">
    <source>
        <dbReference type="ARBA" id="ARBA00023136"/>
    </source>
</evidence>
<dbReference type="InterPro" id="IPR010920">
    <property type="entry name" value="LSM_dom_sf"/>
</dbReference>
<sequence length="376" mass="42394">MSKMSQIILQFLQRDTTILFLTRFGLFLFFTLLSVIAGRYTPTLIRIFIRRFAPQQVATIYNNLIEPTRNTFRVSGSLILISLSLAWIIEYQSIYRFISPIVDLAVISSLAWLASRIFRQFIRVYGIELLRKLGREVDELLLVFETLANVMIGFTAIIIFAQSQQFNLIGLLTGLGIGGLAIAFAAQKTLEQLLGTIVLYLDRPFIPGEYIRLQKSGQIPEGLFGRVESIGIRSSKIRTAAKSTLFIIPNSILANLEIENITRGKKVMVLLYLDFATVLEYQEQALVEQVVAESTNSLFGIDPGSTSITFLNHNSPKQTTRTRVTFFILGSSDNSLQLRKRLLELANEKISKKLVSFGIEFTMQEPTIYVDSPVTL</sequence>
<evidence type="ECO:0000313" key="9">
    <source>
        <dbReference type="Proteomes" id="UP001159370"/>
    </source>
</evidence>
<dbReference type="EMBL" id="JANQDL010000117">
    <property type="protein sequence ID" value="MDH6065601.1"/>
    <property type="molecule type" value="Genomic_DNA"/>
</dbReference>
<dbReference type="Proteomes" id="UP001159370">
    <property type="component" value="Unassembled WGS sequence"/>
</dbReference>
<dbReference type="Pfam" id="PF00924">
    <property type="entry name" value="MS_channel_2nd"/>
    <property type="match status" value="1"/>
</dbReference>
<dbReference type="PANTHER" id="PTHR30566:SF5">
    <property type="entry name" value="MECHANOSENSITIVE ION CHANNEL PROTEIN 1, MITOCHONDRIAL-RELATED"/>
    <property type="match status" value="1"/>
</dbReference>
<comment type="caution">
    <text evidence="8">The sequence shown here is derived from an EMBL/GenBank/DDBJ whole genome shotgun (WGS) entry which is preliminary data.</text>
</comment>
<feature type="transmembrane region" description="Helical" evidence="6">
    <location>
        <begin position="95"/>
        <end position="114"/>
    </location>
</feature>
<feature type="transmembrane region" description="Helical" evidence="6">
    <location>
        <begin position="71"/>
        <end position="89"/>
    </location>
</feature>
<feature type="domain" description="Mechanosensitive ion channel MscS" evidence="7">
    <location>
        <begin position="189"/>
        <end position="263"/>
    </location>
</feature>
<feature type="transmembrane region" description="Helical" evidence="6">
    <location>
        <begin position="166"/>
        <end position="186"/>
    </location>
</feature>
<dbReference type="GO" id="GO:0055085">
    <property type="term" value="P:transmembrane transport"/>
    <property type="evidence" value="ECO:0007669"/>
    <property type="project" value="InterPro"/>
</dbReference>
<evidence type="ECO:0000256" key="2">
    <source>
        <dbReference type="ARBA" id="ARBA00008017"/>
    </source>
</evidence>
<evidence type="ECO:0000256" key="1">
    <source>
        <dbReference type="ARBA" id="ARBA00004141"/>
    </source>
</evidence>
<dbReference type="InterPro" id="IPR011014">
    <property type="entry name" value="MscS_channel_TM-2"/>
</dbReference>
<evidence type="ECO:0000259" key="7">
    <source>
        <dbReference type="Pfam" id="PF00924"/>
    </source>
</evidence>
<accession>A0AA43H2S4</accession>
<keyword evidence="4 6" id="KW-1133">Transmembrane helix</keyword>
<protein>
    <submittedName>
        <fullName evidence="8">Mechanosensitive ion channel family protein</fullName>
    </submittedName>
</protein>
<dbReference type="RefSeq" id="WP_280650452.1">
    <property type="nucleotide sequence ID" value="NZ_JANQDL010000117.1"/>
</dbReference>
<evidence type="ECO:0000256" key="3">
    <source>
        <dbReference type="ARBA" id="ARBA00022692"/>
    </source>
</evidence>
<evidence type="ECO:0000313" key="8">
    <source>
        <dbReference type="EMBL" id="MDH6065601.1"/>
    </source>
</evidence>
<dbReference type="Gene3D" id="1.10.287.1260">
    <property type="match status" value="1"/>
</dbReference>
<dbReference type="Gene3D" id="2.30.30.60">
    <property type="match status" value="1"/>
</dbReference>
<dbReference type="InterPro" id="IPR006685">
    <property type="entry name" value="MscS_channel_2nd"/>
</dbReference>
<comment type="subcellular location">
    <subcellularLocation>
        <location evidence="1">Membrane</location>
        <topology evidence="1">Multi-pass membrane protein</topology>
    </subcellularLocation>
</comment>
<proteinExistence type="inferred from homology"/>
<dbReference type="SUPFAM" id="SSF50182">
    <property type="entry name" value="Sm-like ribonucleoproteins"/>
    <property type="match status" value="1"/>
</dbReference>
<evidence type="ECO:0000256" key="4">
    <source>
        <dbReference type="ARBA" id="ARBA00022989"/>
    </source>
</evidence>
<dbReference type="InterPro" id="IPR023408">
    <property type="entry name" value="MscS_beta-dom_sf"/>
</dbReference>
<comment type="similarity">
    <text evidence="2">Belongs to the MscS (TC 1.A.23) family.</text>
</comment>
<keyword evidence="5 6" id="KW-0472">Membrane</keyword>
<feature type="transmembrane region" description="Helical" evidence="6">
    <location>
        <begin position="20"/>
        <end position="41"/>
    </location>
</feature>
<dbReference type="PANTHER" id="PTHR30566">
    <property type="entry name" value="YNAI-RELATED MECHANOSENSITIVE ION CHANNEL"/>
    <property type="match status" value="1"/>
</dbReference>
<evidence type="ECO:0000256" key="6">
    <source>
        <dbReference type="SAM" id="Phobius"/>
    </source>
</evidence>
<dbReference type="GO" id="GO:0016020">
    <property type="term" value="C:membrane"/>
    <property type="evidence" value="ECO:0007669"/>
    <property type="project" value="UniProtKB-SubCell"/>
</dbReference>
<dbReference type="SUPFAM" id="SSF82861">
    <property type="entry name" value="Mechanosensitive channel protein MscS (YggB), transmembrane region"/>
    <property type="match status" value="1"/>
</dbReference>
<dbReference type="AlphaFoldDB" id="A0AA43H2S4"/>
<organism evidence="8 9">
    <name type="scientific">Umezakia ovalisporum FSS-62</name>
    <dbReference type="NCBI Taxonomy" id="2971776"/>
    <lineage>
        <taxon>Bacteria</taxon>
        <taxon>Bacillati</taxon>
        <taxon>Cyanobacteriota</taxon>
        <taxon>Cyanophyceae</taxon>
        <taxon>Nostocales</taxon>
        <taxon>Nodulariaceae</taxon>
        <taxon>Umezakia</taxon>
    </lineage>
</organism>
<gene>
    <name evidence="8" type="ORF">NWP23_17975</name>
</gene>
<feature type="transmembrane region" description="Helical" evidence="6">
    <location>
        <begin position="140"/>
        <end position="160"/>
    </location>
</feature>
<dbReference type="GeneID" id="83686504"/>